<protein>
    <recommendedName>
        <fullName evidence="9">RNA polymerase sigma factor</fullName>
    </recommendedName>
</protein>
<dbReference type="InterPro" id="IPR007627">
    <property type="entry name" value="RNA_pol_sigma70_r2"/>
</dbReference>
<keyword evidence="2" id="KW-0805">Transcription regulation</keyword>
<dbReference type="Proteomes" id="UP000178121">
    <property type="component" value="Unassembled WGS sequence"/>
</dbReference>
<proteinExistence type="inferred from homology"/>
<reference evidence="7 8" key="1">
    <citation type="journal article" date="2016" name="Nat. Commun.">
        <title>Thousands of microbial genomes shed light on interconnected biogeochemical processes in an aquifer system.</title>
        <authorList>
            <person name="Anantharaman K."/>
            <person name="Brown C.T."/>
            <person name="Hug L.A."/>
            <person name="Sharon I."/>
            <person name="Castelle C.J."/>
            <person name="Probst A.J."/>
            <person name="Thomas B.C."/>
            <person name="Singh A."/>
            <person name="Wilkins M.J."/>
            <person name="Karaoz U."/>
            <person name="Brodie E.L."/>
            <person name="Williams K.H."/>
            <person name="Hubbard S.S."/>
            <person name="Banfield J.F."/>
        </authorList>
    </citation>
    <scope>NUCLEOTIDE SEQUENCE [LARGE SCALE GENOMIC DNA]</scope>
</reference>
<dbReference type="PANTHER" id="PTHR43133">
    <property type="entry name" value="RNA POLYMERASE ECF-TYPE SIGMA FACTO"/>
    <property type="match status" value="1"/>
</dbReference>
<dbReference type="Gene3D" id="1.10.1740.10">
    <property type="match status" value="1"/>
</dbReference>
<comment type="caution">
    <text evidence="7">The sequence shown here is derived from an EMBL/GenBank/DDBJ whole genome shotgun (WGS) entry which is preliminary data.</text>
</comment>
<keyword evidence="4" id="KW-0804">Transcription</keyword>
<dbReference type="SUPFAM" id="SSF88659">
    <property type="entry name" value="Sigma3 and sigma4 domains of RNA polymerase sigma factors"/>
    <property type="match status" value="1"/>
</dbReference>
<dbReference type="InterPro" id="IPR039425">
    <property type="entry name" value="RNA_pol_sigma-70-like"/>
</dbReference>
<gene>
    <name evidence="7" type="ORF">A2849_03420</name>
</gene>
<dbReference type="InterPro" id="IPR014284">
    <property type="entry name" value="RNA_pol_sigma-70_dom"/>
</dbReference>
<evidence type="ECO:0000259" key="5">
    <source>
        <dbReference type="Pfam" id="PF04542"/>
    </source>
</evidence>
<dbReference type="Gene3D" id="1.10.10.10">
    <property type="entry name" value="Winged helix-like DNA-binding domain superfamily/Winged helix DNA-binding domain"/>
    <property type="match status" value="1"/>
</dbReference>
<dbReference type="GO" id="GO:0016987">
    <property type="term" value="F:sigma factor activity"/>
    <property type="evidence" value="ECO:0007669"/>
    <property type="project" value="UniProtKB-KW"/>
</dbReference>
<dbReference type="Pfam" id="PF04542">
    <property type="entry name" value="Sigma70_r2"/>
    <property type="match status" value="1"/>
</dbReference>
<name>A0A1G2MCE7_9BACT</name>
<evidence type="ECO:0000256" key="3">
    <source>
        <dbReference type="ARBA" id="ARBA00023082"/>
    </source>
</evidence>
<dbReference type="NCBIfam" id="TIGR02937">
    <property type="entry name" value="sigma70-ECF"/>
    <property type="match status" value="1"/>
</dbReference>
<comment type="similarity">
    <text evidence="1">Belongs to the sigma-70 factor family. ECF subfamily.</text>
</comment>
<dbReference type="InterPro" id="IPR013324">
    <property type="entry name" value="RNA_pol_sigma_r3/r4-like"/>
</dbReference>
<sequence>MFLDEPNAPKDLTVGTTDEELLERSFDNPHLFAALLDRYEEAFLRKAYYILGTREAAEDAVQDAFVKIYKNARRFEPQPGAGFKSWAYRILVNTCFTAYKKAKGEGKFLADLDPEFQELVADRGSLTRREEELNRDEVQSFLRELSEGLAEPMRLHFIEGKPHAQIAKVMGISEGAVRARVHRAKQELKALIEKRKKMSNS</sequence>
<evidence type="ECO:0000256" key="2">
    <source>
        <dbReference type="ARBA" id="ARBA00023015"/>
    </source>
</evidence>
<evidence type="ECO:0000256" key="1">
    <source>
        <dbReference type="ARBA" id="ARBA00010641"/>
    </source>
</evidence>
<dbReference type="InterPro" id="IPR013249">
    <property type="entry name" value="RNA_pol_sigma70_r4_t2"/>
</dbReference>
<dbReference type="AlphaFoldDB" id="A0A1G2MCE7"/>
<feature type="domain" description="RNA polymerase sigma-70 region 2" evidence="5">
    <location>
        <begin position="36"/>
        <end position="103"/>
    </location>
</feature>
<dbReference type="PANTHER" id="PTHR43133:SF25">
    <property type="entry name" value="RNA POLYMERASE SIGMA FACTOR RFAY-RELATED"/>
    <property type="match status" value="1"/>
</dbReference>
<evidence type="ECO:0000256" key="4">
    <source>
        <dbReference type="ARBA" id="ARBA00023163"/>
    </source>
</evidence>
<evidence type="ECO:0008006" key="9">
    <source>
        <dbReference type="Google" id="ProtNLM"/>
    </source>
</evidence>
<dbReference type="InterPro" id="IPR036388">
    <property type="entry name" value="WH-like_DNA-bd_sf"/>
</dbReference>
<evidence type="ECO:0000259" key="6">
    <source>
        <dbReference type="Pfam" id="PF08281"/>
    </source>
</evidence>
<dbReference type="GO" id="GO:0003677">
    <property type="term" value="F:DNA binding"/>
    <property type="evidence" value="ECO:0007669"/>
    <property type="project" value="InterPro"/>
</dbReference>
<dbReference type="EMBL" id="MHRI01000021">
    <property type="protein sequence ID" value="OHA20809.1"/>
    <property type="molecule type" value="Genomic_DNA"/>
</dbReference>
<evidence type="ECO:0000313" key="8">
    <source>
        <dbReference type="Proteomes" id="UP000178121"/>
    </source>
</evidence>
<evidence type="ECO:0000313" key="7">
    <source>
        <dbReference type="EMBL" id="OHA20809.1"/>
    </source>
</evidence>
<feature type="domain" description="RNA polymerase sigma factor 70 region 4 type 2" evidence="6">
    <location>
        <begin position="136"/>
        <end position="188"/>
    </location>
</feature>
<dbReference type="InterPro" id="IPR013325">
    <property type="entry name" value="RNA_pol_sigma_r2"/>
</dbReference>
<dbReference type="Pfam" id="PF08281">
    <property type="entry name" value="Sigma70_r4_2"/>
    <property type="match status" value="1"/>
</dbReference>
<accession>A0A1G2MCE7</accession>
<organism evidence="7 8">
    <name type="scientific">Candidatus Taylorbacteria bacterium RIFCSPHIGHO2_01_FULL_51_15</name>
    <dbReference type="NCBI Taxonomy" id="1802304"/>
    <lineage>
        <taxon>Bacteria</taxon>
        <taxon>Candidatus Tayloriibacteriota</taxon>
    </lineage>
</organism>
<dbReference type="SUPFAM" id="SSF88946">
    <property type="entry name" value="Sigma2 domain of RNA polymerase sigma factors"/>
    <property type="match status" value="1"/>
</dbReference>
<dbReference type="GO" id="GO:0006352">
    <property type="term" value="P:DNA-templated transcription initiation"/>
    <property type="evidence" value="ECO:0007669"/>
    <property type="project" value="InterPro"/>
</dbReference>
<dbReference type="CDD" id="cd06171">
    <property type="entry name" value="Sigma70_r4"/>
    <property type="match status" value="1"/>
</dbReference>
<keyword evidence="3" id="KW-0731">Sigma factor</keyword>